<dbReference type="PANTHER" id="PTHR47966">
    <property type="entry name" value="BETA-SITE APP-CLEAVING ENZYME, ISOFORM A-RELATED"/>
    <property type="match status" value="1"/>
</dbReference>
<keyword evidence="4" id="KW-0645">Protease</keyword>
<keyword evidence="5" id="KW-0732">Signal</keyword>
<dbReference type="CDD" id="cd05471">
    <property type="entry name" value="pepsin_like"/>
    <property type="match status" value="1"/>
</dbReference>
<evidence type="ECO:0000259" key="6">
    <source>
        <dbReference type="PROSITE" id="PS51767"/>
    </source>
</evidence>
<evidence type="ECO:0000256" key="4">
    <source>
        <dbReference type="RuleBase" id="RU000454"/>
    </source>
</evidence>
<dbReference type="GO" id="GO:0006508">
    <property type="term" value="P:proteolysis"/>
    <property type="evidence" value="ECO:0007669"/>
    <property type="project" value="UniProtKB-KW"/>
</dbReference>
<dbReference type="InterPro" id="IPR021109">
    <property type="entry name" value="Peptidase_aspartic_dom_sf"/>
</dbReference>
<keyword evidence="2 4" id="KW-0064">Aspartyl protease</keyword>
<dbReference type="InterPro" id="IPR001969">
    <property type="entry name" value="Aspartic_peptidase_AS"/>
</dbReference>
<dbReference type="PANTHER" id="PTHR47966:SF51">
    <property type="entry name" value="BETA-SITE APP-CLEAVING ENZYME, ISOFORM A-RELATED"/>
    <property type="match status" value="1"/>
</dbReference>
<feature type="chain" id="PRO_5040428678" evidence="5">
    <location>
        <begin position="18"/>
        <end position="416"/>
    </location>
</feature>
<sequence length="416" mass="43063">MFTKLLVAVSLALCAAASPVTIRSAPISIPLARQFNLTGAKTVLELDQARARFLKHGSASKSKTRAKGAAATGAVTVPVTNGVVTYTVAVDVGSPATTYNLIVDTGSSNTWVGADFENPYFITSTSQDTGAEVFVEYGSGLFLGEEFLDTVSIGGVLNIAKQSIGAAEFAEGFDGVDGILGIGPTDLTSGTTSDGGLVPTVLDNAFSLGLISTKEIGISFAPTTNTSTVNGELIFGGVDTSKFTGELTNVPITTVSPASEFVGINQTITYGSADGTTVLASTAGIVDTGTTLLLLATDAVQTYQSLTGAVLDDVNTGLLQITPAQFANLQSLFFHIGDTTFEFTPNAQLWPRSLNTAIGGEADAIYLIVSDLGSPSGEGLDFINGFGWLERHFFVFNSANNTVSFATTQFTDATSN</sequence>
<dbReference type="EMBL" id="BPQB01000077">
    <property type="protein sequence ID" value="GJE97843.1"/>
    <property type="molecule type" value="Genomic_DNA"/>
</dbReference>
<dbReference type="InterPro" id="IPR001461">
    <property type="entry name" value="Aspartic_peptidase_A1"/>
</dbReference>
<comment type="caution">
    <text evidence="7">The sequence shown here is derived from an EMBL/GenBank/DDBJ whole genome shotgun (WGS) entry which is preliminary data.</text>
</comment>
<dbReference type="PROSITE" id="PS51767">
    <property type="entry name" value="PEPTIDASE_A1"/>
    <property type="match status" value="1"/>
</dbReference>
<keyword evidence="8" id="KW-1185">Reference proteome</keyword>
<protein>
    <submittedName>
        <fullName evidence="7">Aspartic peptidase A1</fullName>
    </submittedName>
</protein>
<dbReference type="GO" id="GO:0004190">
    <property type="term" value="F:aspartic-type endopeptidase activity"/>
    <property type="evidence" value="ECO:0007669"/>
    <property type="project" value="UniProtKB-KW"/>
</dbReference>
<feature type="signal peptide" evidence="5">
    <location>
        <begin position="1"/>
        <end position="17"/>
    </location>
</feature>
<dbReference type="Gene3D" id="2.40.70.10">
    <property type="entry name" value="Acid Proteases"/>
    <property type="match status" value="2"/>
</dbReference>
<evidence type="ECO:0000256" key="2">
    <source>
        <dbReference type="ARBA" id="ARBA00022750"/>
    </source>
</evidence>
<organism evidence="7 8">
    <name type="scientific">Phanerochaete sordida</name>
    <dbReference type="NCBI Taxonomy" id="48140"/>
    <lineage>
        <taxon>Eukaryota</taxon>
        <taxon>Fungi</taxon>
        <taxon>Dikarya</taxon>
        <taxon>Basidiomycota</taxon>
        <taxon>Agaricomycotina</taxon>
        <taxon>Agaricomycetes</taxon>
        <taxon>Polyporales</taxon>
        <taxon>Phanerochaetaceae</taxon>
        <taxon>Phanerochaete</taxon>
    </lineage>
</organism>
<feature type="domain" description="Peptidase A1" evidence="6">
    <location>
        <begin position="86"/>
        <end position="406"/>
    </location>
</feature>
<dbReference type="InterPro" id="IPR034164">
    <property type="entry name" value="Pepsin-like_dom"/>
</dbReference>
<dbReference type="PROSITE" id="PS00141">
    <property type="entry name" value="ASP_PROTEASE"/>
    <property type="match status" value="2"/>
</dbReference>
<dbReference type="Proteomes" id="UP000703269">
    <property type="component" value="Unassembled WGS sequence"/>
</dbReference>
<proteinExistence type="inferred from homology"/>
<dbReference type="OrthoDB" id="660550at2759"/>
<comment type="similarity">
    <text evidence="1 4">Belongs to the peptidase A1 family.</text>
</comment>
<evidence type="ECO:0000256" key="5">
    <source>
        <dbReference type="SAM" id="SignalP"/>
    </source>
</evidence>
<dbReference type="PRINTS" id="PR00792">
    <property type="entry name" value="PEPSIN"/>
</dbReference>
<gene>
    <name evidence="7" type="ORF">PsYK624_140650</name>
</gene>
<name>A0A9P3LJW5_9APHY</name>
<evidence type="ECO:0000256" key="1">
    <source>
        <dbReference type="ARBA" id="ARBA00007447"/>
    </source>
</evidence>
<dbReference type="AlphaFoldDB" id="A0A9P3LJW5"/>
<evidence type="ECO:0000256" key="3">
    <source>
        <dbReference type="PIRSR" id="PIRSR601461-1"/>
    </source>
</evidence>
<evidence type="ECO:0000313" key="8">
    <source>
        <dbReference type="Proteomes" id="UP000703269"/>
    </source>
</evidence>
<evidence type="ECO:0000313" key="7">
    <source>
        <dbReference type="EMBL" id="GJE97843.1"/>
    </source>
</evidence>
<keyword evidence="4" id="KW-0378">Hydrolase</keyword>
<reference evidence="7 8" key="1">
    <citation type="submission" date="2021-08" db="EMBL/GenBank/DDBJ databases">
        <title>Draft Genome Sequence of Phanerochaete sordida strain YK-624.</title>
        <authorList>
            <person name="Mori T."/>
            <person name="Dohra H."/>
            <person name="Suzuki T."/>
            <person name="Kawagishi H."/>
            <person name="Hirai H."/>
        </authorList>
    </citation>
    <scope>NUCLEOTIDE SEQUENCE [LARGE SCALE GENOMIC DNA]</scope>
    <source>
        <strain evidence="7 8">YK-624</strain>
    </source>
</reference>
<dbReference type="InterPro" id="IPR033121">
    <property type="entry name" value="PEPTIDASE_A1"/>
</dbReference>
<feature type="active site" evidence="3">
    <location>
        <position position="104"/>
    </location>
</feature>
<dbReference type="Pfam" id="PF00026">
    <property type="entry name" value="Asp"/>
    <property type="match status" value="1"/>
</dbReference>
<feature type="active site" evidence="3">
    <location>
        <position position="287"/>
    </location>
</feature>
<accession>A0A9P3LJW5</accession>
<dbReference type="SUPFAM" id="SSF50630">
    <property type="entry name" value="Acid proteases"/>
    <property type="match status" value="1"/>
</dbReference>